<comment type="caution">
    <text evidence="1">The sequence shown here is derived from an EMBL/GenBank/DDBJ whole genome shotgun (WGS) entry which is preliminary data.</text>
</comment>
<sequence length="149" mass="16340">MWLVDIEPFSIIVDLWGPHMTYSPHFRENQCLNTADPGVRASCYNQPDLWDLELILRTWDPLTAARRAEASCYACPLFNKCRSQALARASAGSPPLDVIEGGIAWSPYGQQLDLSTSASLVASANARRGRSERALLPNRLPAPDAKAAS</sequence>
<evidence type="ECO:0000313" key="1">
    <source>
        <dbReference type="EMBL" id="MDV6309984.1"/>
    </source>
</evidence>
<accession>A0ABU4DJR2</accession>
<gene>
    <name evidence="1" type="ORF">R3P94_22230</name>
</gene>
<evidence type="ECO:0000313" key="2">
    <source>
        <dbReference type="Proteomes" id="UP001185779"/>
    </source>
</evidence>
<protein>
    <recommendedName>
        <fullName evidence="3">4Fe-4S Wbl-type domain-containing protein</fullName>
    </recommendedName>
</protein>
<name>A0ABU4DJR2_9ACTN</name>
<keyword evidence="2" id="KW-1185">Reference proteome</keyword>
<reference evidence="1 2" key="1">
    <citation type="submission" date="2023-10" db="EMBL/GenBank/DDBJ databases">
        <title>Development of a sustainable strategy for remediation of hydrocarbon-contaminated territories based on the waste exchange concept.</title>
        <authorList>
            <person name="Krivoruchko A."/>
        </authorList>
    </citation>
    <scope>NUCLEOTIDE SEQUENCE [LARGE SCALE GENOMIC DNA]</scope>
    <source>
        <strain evidence="1 2">IEGM 1266</strain>
    </source>
</reference>
<dbReference type="RefSeq" id="WP_317505676.1">
    <property type="nucleotide sequence ID" value="NZ_JAWLKI010000040.1"/>
</dbReference>
<organism evidence="1 2">
    <name type="scientific">Gordonia amicalis</name>
    <dbReference type="NCBI Taxonomy" id="89053"/>
    <lineage>
        <taxon>Bacteria</taxon>
        <taxon>Bacillati</taxon>
        <taxon>Actinomycetota</taxon>
        <taxon>Actinomycetes</taxon>
        <taxon>Mycobacteriales</taxon>
        <taxon>Gordoniaceae</taxon>
        <taxon>Gordonia</taxon>
    </lineage>
</organism>
<dbReference type="Proteomes" id="UP001185779">
    <property type="component" value="Unassembled WGS sequence"/>
</dbReference>
<proteinExistence type="predicted"/>
<dbReference type="EMBL" id="JAWLKI010000040">
    <property type="protein sequence ID" value="MDV6309984.1"/>
    <property type="molecule type" value="Genomic_DNA"/>
</dbReference>
<evidence type="ECO:0008006" key="3">
    <source>
        <dbReference type="Google" id="ProtNLM"/>
    </source>
</evidence>